<dbReference type="Proteomes" id="UP001163324">
    <property type="component" value="Chromosome 7"/>
</dbReference>
<gene>
    <name evidence="1" type="ORF">N3K66_007403</name>
</gene>
<organism evidence="1 2">
    <name type="scientific">Trichothecium roseum</name>
    <dbReference type="NCBI Taxonomy" id="47278"/>
    <lineage>
        <taxon>Eukaryota</taxon>
        <taxon>Fungi</taxon>
        <taxon>Dikarya</taxon>
        <taxon>Ascomycota</taxon>
        <taxon>Pezizomycotina</taxon>
        <taxon>Sordariomycetes</taxon>
        <taxon>Hypocreomycetidae</taxon>
        <taxon>Hypocreales</taxon>
        <taxon>Hypocreales incertae sedis</taxon>
        <taxon>Trichothecium</taxon>
    </lineage>
</organism>
<comment type="caution">
    <text evidence="1">The sequence shown here is derived from an EMBL/GenBank/DDBJ whole genome shotgun (WGS) entry which is preliminary data.</text>
</comment>
<reference evidence="1" key="1">
    <citation type="submission" date="2022-10" db="EMBL/GenBank/DDBJ databases">
        <title>Complete Genome of Trichothecium roseum strain YXFP-22015, a Plant Pathogen Isolated from Citrus.</title>
        <authorList>
            <person name="Wang Y."/>
            <person name="Zhu L."/>
        </authorList>
    </citation>
    <scope>NUCLEOTIDE SEQUENCE</scope>
    <source>
        <strain evidence="1">YXFP-22015</strain>
    </source>
</reference>
<protein>
    <submittedName>
        <fullName evidence="1">Uncharacterized protein</fullName>
    </submittedName>
</protein>
<accession>A0ACC0UUD5</accession>
<keyword evidence="2" id="KW-1185">Reference proteome</keyword>
<sequence>MQPPPDMMTIMDATATGAMAEATAIATAIPQHVAEEFQGDCQLLGSFALIVQAALGGLAMLSLVFKRWRERPQRPVKIWFFDVSKQVFGSVLVHMANVFMSMLTSGRFSVSAEPLPTNRLMKREDYVPNPCSWYLLNLAVDTTLGIPILIVLLQITTALVSYTPLGKPLESIQSGYYGSPPRAWWWLKQSLIYFIGLFGMKVCVLVLFLMFPWIAKVGDWALGWTEGNEKLQIAFVMMIFPLIMNAMQYYIIDSFIKQKTMDHEALPTEDPDRSARCSVGDSDEDEELITRSDSDVDENAQKKQNRRAREEPYDPEVDGEAPTIVGSSSSQLNEPVTSIPREMLPKE</sequence>
<dbReference type="EMBL" id="CM047946">
    <property type="protein sequence ID" value="KAI9897547.1"/>
    <property type="molecule type" value="Genomic_DNA"/>
</dbReference>
<evidence type="ECO:0000313" key="1">
    <source>
        <dbReference type="EMBL" id="KAI9897547.1"/>
    </source>
</evidence>
<name>A0ACC0UUD5_9HYPO</name>
<evidence type="ECO:0000313" key="2">
    <source>
        <dbReference type="Proteomes" id="UP001163324"/>
    </source>
</evidence>
<proteinExistence type="predicted"/>